<feature type="domain" description="AB hydrolase-1" evidence="1">
    <location>
        <begin position="5"/>
        <end position="98"/>
    </location>
</feature>
<dbReference type="Gene3D" id="3.40.50.1820">
    <property type="entry name" value="alpha/beta hydrolase"/>
    <property type="match status" value="1"/>
</dbReference>
<evidence type="ECO:0000313" key="2">
    <source>
        <dbReference type="EMBL" id="MCS4533238.1"/>
    </source>
</evidence>
<dbReference type="SUPFAM" id="SSF53474">
    <property type="entry name" value="alpha/beta-Hydrolases"/>
    <property type="match status" value="1"/>
</dbReference>
<reference evidence="2" key="1">
    <citation type="submission" date="2022-08" db="EMBL/GenBank/DDBJ databases">
        <authorList>
            <person name="Volokhov D.V."/>
            <person name="Furtak V.A."/>
            <person name="Zagorodnyaya T.A."/>
        </authorList>
    </citation>
    <scope>NUCLEOTIDE SEQUENCE</scope>
    <source>
        <strain evidence="2">CSL10203-ORH2</strain>
    </source>
</reference>
<keyword evidence="3" id="KW-1185">Reference proteome</keyword>
<evidence type="ECO:0000259" key="1">
    <source>
        <dbReference type="Pfam" id="PF00561"/>
    </source>
</evidence>
<comment type="caution">
    <text evidence="2">The sequence shown here is derived from an EMBL/GenBank/DDBJ whole genome shotgun (WGS) entry which is preliminary data.</text>
</comment>
<dbReference type="Proteomes" id="UP001166947">
    <property type="component" value="Unassembled WGS sequence"/>
</dbReference>
<dbReference type="RefSeq" id="WP_259291048.1">
    <property type="nucleotide sequence ID" value="NZ_JANUXW010000002.1"/>
</dbReference>
<name>A0ABT2FCI1_9NEIS</name>
<keyword evidence="2" id="KW-0378">Hydrolase</keyword>
<dbReference type="PANTHER" id="PTHR37946:SF1">
    <property type="entry name" value="SLL1969 PROTEIN"/>
    <property type="match status" value="1"/>
</dbReference>
<gene>
    <name evidence="2" type="ORF">NXS09_02855</name>
</gene>
<organism evidence="2 3">
    <name type="scientific">Neisseria montereyensis</name>
    <dbReference type="NCBI Taxonomy" id="2973938"/>
    <lineage>
        <taxon>Bacteria</taxon>
        <taxon>Pseudomonadati</taxon>
        <taxon>Pseudomonadota</taxon>
        <taxon>Betaproteobacteria</taxon>
        <taxon>Neisseriales</taxon>
        <taxon>Neisseriaceae</taxon>
        <taxon>Neisseria</taxon>
    </lineage>
</organism>
<dbReference type="EMBL" id="JANUXW010000002">
    <property type="protein sequence ID" value="MCS4533238.1"/>
    <property type="molecule type" value="Genomic_DNA"/>
</dbReference>
<dbReference type="InterPro" id="IPR000073">
    <property type="entry name" value="AB_hydrolase_1"/>
</dbReference>
<dbReference type="PANTHER" id="PTHR37946">
    <property type="entry name" value="SLL1969 PROTEIN"/>
    <property type="match status" value="1"/>
</dbReference>
<reference evidence="2" key="2">
    <citation type="journal article" date="2023" name="Curr. Microbiol.">
        <title>Neisseria montereyensis sp. nov., Isolated from Oropharynx of California Sea Lion (Zalophus californianus): Genomic, Phylogenetic, and Phenotypic Study.</title>
        <authorList>
            <person name="Volokhov D.V."/>
            <person name="Zagorodnyaya T.A."/>
            <person name="Furtak V.A."/>
            <person name="Nattanmai G."/>
            <person name="Randall L."/>
            <person name="Jose S."/>
            <person name="Gao Y."/>
            <person name="Gulland F.M."/>
            <person name="Eisenberg T."/>
            <person name="Delmonte P."/>
            <person name="Blom J."/>
            <person name="Mitchell K.K."/>
        </authorList>
    </citation>
    <scope>NUCLEOTIDE SEQUENCE</scope>
    <source>
        <strain evidence="2">CSL10203-ORH2</strain>
    </source>
</reference>
<proteinExistence type="predicted"/>
<sequence>MTTSILLLHGLYTGNWIMQPLAFRLKQQGFTTHLFGYRSTRQTLPEHAAALAHELERLYDNKIDRLHFVAHSLGGLVLRHLAAMRPDLIKGRIVTIGTPHQGSAVAGRLYHSALLSRVLGQTYRHALDGKLPALPQGIELGSLAGNHGVGLGKIFHIAGCNDGTVAVEETYCNGMQDHIVLPVTHTGMLFNQDVANQISVFLHYGHFIRPQNNQ</sequence>
<dbReference type="InterPro" id="IPR029058">
    <property type="entry name" value="AB_hydrolase_fold"/>
</dbReference>
<dbReference type="GO" id="GO:0016787">
    <property type="term" value="F:hydrolase activity"/>
    <property type="evidence" value="ECO:0007669"/>
    <property type="project" value="UniProtKB-KW"/>
</dbReference>
<evidence type="ECO:0000313" key="3">
    <source>
        <dbReference type="Proteomes" id="UP001166947"/>
    </source>
</evidence>
<protein>
    <submittedName>
        <fullName evidence="2">Alpha/beta fold hydrolase</fullName>
    </submittedName>
</protein>
<dbReference type="Pfam" id="PF00561">
    <property type="entry name" value="Abhydrolase_1"/>
    <property type="match status" value="1"/>
</dbReference>
<accession>A0ABT2FCI1</accession>